<accession>A0A4U0TLF0</accession>
<comment type="caution">
    <text evidence="1">The sequence shown here is derived from an EMBL/GenBank/DDBJ whole genome shotgun (WGS) entry which is preliminary data.</text>
</comment>
<protein>
    <submittedName>
        <fullName evidence="1">Uncharacterized protein</fullName>
    </submittedName>
</protein>
<reference evidence="1 2" key="1">
    <citation type="submission" date="2017-03" db="EMBL/GenBank/DDBJ databases">
        <title>Genomes of endolithic fungi from Antarctica.</title>
        <authorList>
            <person name="Coleine C."/>
            <person name="Masonjones S."/>
            <person name="Stajich J.E."/>
        </authorList>
    </citation>
    <scope>NUCLEOTIDE SEQUENCE [LARGE SCALE GENOMIC DNA]</scope>
    <source>
        <strain evidence="1 2">CCFEE 6315</strain>
    </source>
</reference>
<organism evidence="1 2">
    <name type="scientific">Salinomyces thailandicus</name>
    <dbReference type="NCBI Taxonomy" id="706561"/>
    <lineage>
        <taxon>Eukaryota</taxon>
        <taxon>Fungi</taxon>
        <taxon>Dikarya</taxon>
        <taxon>Ascomycota</taxon>
        <taxon>Pezizomycotina</taxon>
        <taxon>Dothideomycetes</taxon>
        <taxon>Dothideomycetidae</taxon>
        <taxon>Mycosphaerellales</taxon>
        <taxon>Teratosphaeriaceae</taxon>
        <taxon>Salinomyces</taxon>
    </lineage>
</organism>
<sequence>MVQTRMQETFALAGIFPQLENLTFEVHSTSFTITRSMKTGRLGRVRFFTTAPSTGSALSRLLRFTPMLKIAFQPFSPNREVFSDLHERGSEFSLRSFFTHGNRFIYEASMREDKDTDEGLWYGVKIFPEPTPLVNLDEVYASHERLTAAD</sequence>
<gene>
    <name evidence="1" type="ORF">B0A50_07863</name>
</gene>
<evidence type="ECO:0000313" key="1">
    <source>
        <dbReference type="EMBL" id="TKA22761.1"/>
    </source>
</evidence>
<proteinExistence type="predicted"/>
<evidence type="ECO:0000313" key="2">
    <source>
        <dbReference type="Proteomes" id="UP000308549"/>
    </source>
</evidence>
<dbReference type="AlphaFoldDB" id="A0A4U0TLF0"/>
<dbReference type="Proteomes" id="UP000308549">
    <property type="component" value="Unassembled WGS sequence"/>
</dbReference>
<dbReference type="EMBL" id="NAJL01000066">
    <property type="protein sequence ID" value="TKA22761.1"/>
    <property type="molecule type" value="Genomic_DNA"/>
</dbReference>
<keyword evidence="2" id="KW-1185">Reference proteome</keyword>
<name>A0A4U0TLF0_9PEZI</name>